<evidence type="ECO:0000256" key="2">
    <source>
        <dbReference type="ARBA" id="ARBA00022723"/>
    </source>
</evidence>
<dbReference type="Proteomes" id="UP000189274">
    <property type="component" value="Unassembled WGS sequence"/>
</dbReference>
<dbReference type="Gene3D" id="3.60.40.10">
    <property type="entry name" value="PPM-type phosphatase domain"/>
    <property type="match status" value="1"/>
</dbReference>
<gene>
    <name evidence="8" type="ORF">BOH78_4770</name>
</gene>
<feature type="region of interest" description="Disordered" evidence="6">
    <location>
        <begin position="181"/>
        <end position="235"/>
    </location>
</feature>
<accession>A0A1V2LG64</accession>
<dbReference type="SMART" id="SM00332">
    <property type="entry name" value="PP2Cc"/>
    <property type="match status" value="1"/>
</dbReference>
<dbReference type="InterPro" id="IPR000222">
    <property type="entry name" value="PP2C_BS"/>
</dbReference>
<keyword evidence="2" id="KW-0479">Metal-binding</keyword>
<dbReference type="AlphaFoldDB" id="A0A1V2LG64"/>
<comment type="similarity">
    <text evidence="1 5">Belongs to the PP2C family.</text>
</comment>
<dbReference type="VEuPathDB" id="FungiDB:C5L36_0A12990"/>
<proteinExistence type="inferred from homology"/>
<dbReference type="InterPro" id="IPR001932">
    <property type="entry name" value="PPM-type_phosphatase-like_dom"/>
</dbReference>
<dbReference type="SUPFAM" id="SSF81606">
    <property type="entry name" value="PP2C-like"/>
    <property type="match status" value="1"/>
</dbReference>
<dbReference type="PROSITE" id="PS51746">
    <property type="entry name" value="PPM_2"/>
    <property type="match status" value="1"/>
</dbReference>
<evidence type="ECO:0000259" key="7">
    <source>
        <dbReference type="PROSITE" id="PS51746"/>
    </source>
</evidence>
<feature type="domain" description="PPM-type phosphatase" evidence="7">
    <location>
        <begin position="71"/>
        <end position="398"/>
    </location>
</feature>
<evidence type="ECO:0000256" key="6">
    <source>
        <dbReference type="SAM" id="MobiDB-lite"/>
    </source>
</evidence>
<dbReference type="EMBL" id="MQVM01000043">
    <property type="protein sequence ID" value="ONH71065.1"/>
    <property type="molecule type" value="Genomic_DNA"/>
</dbReference>
<feature type="compositionally biased region" description="Acidic residues" evidence="6">
    <location>
        <begin position="200"/>
        <end position="227"/>
    </location>
</feature>
<evidence type="ECO:0000256" key="1">
    <source>
        <dbReference type="ARBA" id="ARBA00006702"/>
    </source>
</evidence>
<sequence length="406" mass="45907">MNRLLRRLSIDSVKHFNSGDSAETPAIPENKEKVDANVTEAEGRETENTLNEAEREHDTEFVDPCKGLSFRVGVSENKNPKYRRTMEDVHTYVANFCERLDWGYFAVFDGHAGKQTARWAGSNLHNLLYESIMKGNNGDLRDHLNESFLKADEEISRMDDVGSSGCTAAVAVLRWEEEVEEAESELEGDVSNGDVRVEENAEGENSEVEDEEEDEEEEEEEKEEEEAAQFRVHSEETGIRETQNRLFDFVPGRKHKRILYTANVGDSRIVLNRGHGRYQRLSYEHKGTDRSEIKRIHRQGGIVLSGRVNGVLAVSRSLGDVYLKEYVLGAPYTTMTEITPDDRQLIIACDGLWDVCDDETAVRMIDGIRDSDRAAKVLCEYALKCGTGDNVTVMVVNLDERVFGVE</sequence>
<organism evidence="8 9">
    <name type="scientific">Pichia kudriavzevii</name>
    <name type="common">Yeast</name>
    <name type="synonym">Issatchenkia orientalis</name>
    <dbReference type="NCBI Taxonomy" id="4909"/>
    <lineage>
        <taxon>Eukaryota</taxon>
        <taxon>Fungi</taxon>
        <taxon>Dikarya</taxon>
        <taxon>Ascomycota</taxon>
        <taxon>Saccharomycotina</taxon>
        <taxon>Pichiomycetes</taxon>
        <taxon>Pichiales</taxon>
        <taxon>Pichiaceae</taxon>
        <taxon>Pichia</taxon>
    </lineage>
</organism>
<dbReference type="InterPro" id="IPR036457">
    <property type="entry name" value="PPM-type-like_dom_sf"/>
</dbReference>
<dbReference type="CDD" id="cd00143">
    <property type="entry name" value="PP2Cc"/>
    <property type="match status" value="1"/>
</dbReference>
<keyword evidence="4 5" id="KW-0904">Protein phosphatase</keyword>
<comment type="caution">
    <text evidence="8">The sequence shown here is derived from an EMBL/GenBank/DDBJ whole genome shotgun (WGS) entry which is preliminary data.</text>
</comment>
<evidence type="ECO:0000313" key="8">
    <source>
        <dbReference type="EMBL" id="ONH71065.1"/>
    </source>
</evidence>
<dbReference type="GO" id="GO:0004722">
    <property type="term" value="F:protein serine/threonine phosphatase activity"/>
    <property type="evidence" value="ECO:0007669"/>
    <property type="project" value="InterPro"/>
</dbReference>
<evidence type="ECO:0000256" key="3">
    <source>
        <dbReference type="ARBA" id="ARBA00022801"/>
    </source>
</evidence>
<dbReference type="PANTHER" id="PTHR13832">
    <property type="entry name" value="PROTEIN PHOSPHATASE 2C"/>
    <property type="match status" value="1"/>
</dbReference>
<dbReference type="PANTHER" id="PTHR13832:SF837">
    <property type="entry name" value="PROTEIN PHOSPHATASE 2C-LIKE DOMAIN-CONTAINING PROTEIN 1"/>
    <property type="match status" value="1"/>
</dbReference>
<evidence type="ECO:0000256" key="5">
    <source>
        <dbReference type="RuleBase" id="RU003465"/>
    </source>
</evidence>
<dbReference type="GO" id="GO:0046872">
    <property type="term" value="F:metal ion binding"/>
    <property type="evidence" value="ECO:0007669"/>
    <property type="project" value="UniProtKB-KW"/>
</dbReference>
<evidence type="ECO:0000313" key="9">
    <source>
        <dbReference type="Proteomes" id="UP000189274"/>
    </source>
</evidence>
<protein>
    <submittedName>
        <fullName evidence="8">Protein phosphatase 2C 1</fullName>
    </submittedName>
</protein>
<keyword evidence="3 5" id="KW-0378">Hydrolase</keyword>
<reference evidence="9" key="1">
    <citation type="journal article" date="2017" name="Genome Announc.">
        <title>Genome sequences of Cyberlindnera fabianii 65, Pichia kudriavzevii 129, and Saccharomyces cerevisiae 131 isolated from fermented masau fruits in Zimbabwe.</title>
        <authorList>
            <person name="van Rijswijck I.M.H."/>
            <person name="Derks M.F.L."/>
            <person name="Abee T."/>
            <person name="de Ridder D."/>
            <person name="Smid E.J."/>
        </authorList>
    </citation>
    <scope>NUCLEOTIDE SEQUENCE [LARGE SCALE GENOMIC DNA]</scope>
    <source>
        <strain evidence="9">129</strain>
    </source>
</reference>
<evidence type="ECO:0000256" key="4">
    <source>
        <dbReference type="ARBA" id="ARBA00022912"/>
    </source>
</evidence>
<dbReference type="InterPro" id="IPR015655">
    <property type="entry name" value="PP2C"/>
</dbReference>
<name>A0A1V2LG64_PICKU</name>
<dbReference type="Pfam" id="PF00481">
    <property type="entry name" value="PP2C"/>
    <property type="match status" value="2"/>
</dbReference>
<dbReference type="PROSITE" id="PS01032">
    <property type="entry name" value="PPM_1"/>
    <property type="match status" value="1"/>
</dbReference>